<dbReference type="SUPFAM" id="SSF52200">
    <property type="entry name" value="Toll/Interleukin receptor TIR domain"/>
    <property type="match status" value="1"/>
</dbReference>
<dbReference type="EMBL" id="JACHIH010000017">
    <property type="protein sequence ID" value="MBB5048048.1"/>
    <property type="molecule type" value="Genomic_DNA"/>
</dbReference>
<gene>
    <name evidence="3" type="ORF">HNR60_002809</name>
</gene>
<name>A0A7W8DZI0_9BRAD</name>
<feature type="compositionally biased region" description="Basic and acidic residues" evidence="1">
    <location>
        <begin position="278"/>
        <end position="292"/>
    </location>
</feature>
<evidence type="ECO:0000313" key="3">
    <source>
        <dbReference type="EMBL" id="MBB5048048.1"/>
    </source>
</evidence>
<proteinExistence type="predicted"/>
<dbReference type="InterPro" id="IPR035897">
    <property type="entry name" value="Toll_tir_struct_dom_sf"/>
</dbReference>
<keyword evidence="4" id="KW-1185">Reference proteome</keyword>
<evidence type="ECO:0000313" key="4">
    <source>
        <dbReference type="Proteomes" id="UP000542353"/>
    </source>
</evidence>
<dbReference type="Pfam" id="PF19955">
    <property type="entry name" value="EAD1"/>
    <property type="match status" value="1"/>
</dbReference>
<accession>A0A7W8DZI0</accession>
<feature type="domain" description="Effector-associated" evidence="2">
    <location>
        <begin position="5"/>
        <end position="74"/>
    </location>
</feature>
<dbReference type="InterPro" id="IPR045430">
    <property type="entry name" value="EAD1"/>
</dbReference>
<evidence type="ECO:0000259" key="2">
    <source>
        <dbReference type="Pfam" id="PF19955"/>
    </source>
</evidence>
<protein>
    <recommendedName>
        <fullName evidence="2">Effector-associated domain-containing protein</fullName>
    </recommendedName>
</protein>
<dbReference type="AlphaFoldDB" id="A0A7W8DZI0"/>
<dbReference type="Proteomes" id="UP000542353">
    <property type="component" value="Unassembled WGS sequence"/>
</dbReference>
<comment type="caution">
    <text evidence="3">The sequence shown here is derived from an EMBL/GenBank/DDBJ whole genome shotgun (WGS) entry which is preliminary data.</text>
</comment>
<organism evidence="3 4">
    <name type="scientific">Rhodopseudomonas rhenobacensis</name>
    <dbReference type="NCBI Taxonomy" id="87461"/>
    <lineage>
        <taxon>Bacteria</taxon>
        <taxon>Pseudomonadati</taxon>
        <taxon>Pseudomonadota</taxon>
        <taxon>Alphaproteobacteria</taxon>
        <taxon>Hyphomicrobiales</taxon>
        <taxon>Nitrobacteraceae</taxon>
        <taxon>Rhodopseudomonas</taxon>
    </lineage>
</organism>
<sequence length="613" mass="68527">MPQFKLDGKRRRLLQTALVTGFSDFTLIQLLKYNNLPTTRIATGADFEARVSSLIDVATEEGWLIKLCEAVAAEPDVRNDVRDDILSVQHWLERDPRSLTVVFSCLGTDNAWVQHFQRHLVGALQPCDSISTLARITQSKDNAPSIFRDIEDANIFVAFISRRYTDNPQTVAELLRGLKSLRGSAVEVEPRRTMLAVALDRDGRDWLHRKMAEIRTLDTERVIVSGFFDDTGRKPIASGTDLSDYIAPEIVNLGEKLRGYFDDPWKPEPVGKLPSPDLGEKVQDPPGIKVDRNPPRAANSIIVLGEPRNPSADDAVAATAELIKELSALKLPYDHWKDGWRKGIKPLDLLKSQPLFVRTIVDTKAASASNLLGRLSSELNVSFGFQFDDEGDKVRAVTDRPKVLWRPSGPDWTPALDGPLLFSNTDRPAEFAQWLAQQLGIDVPTSKAIVLYEDPANKGDTENSCRRLAVEESLRAAIGAGEPPIMPDSAPFGYEQMQEVINSIGKEPNKLTVIAVHDMRTKVDDQDDTLGHFRVIDSQIEDSLSRNHAGNAPLMRVAVLFRNWRLFPTLEFSSNSRVNKWQLLRIKKADDGSLVPDAANLERLRDYATKLRM</sequence>
<dbReference type="RefSeq" id="WP_184258441.1">
    <property type="nucleotide sequence ID" value="NZ_JACHIH010000017.1"/>
</dbReference>
<evidence type="ECO:0000256" key="1">
    <source>
        <dbReference type="SAM" id="MobiDB-lite"/>
    </source>
</evidence>
<reference evidence="3 4" key="1">
    <citation type="submission" date="2020-08" db="EMBL/GenBank/DDBJ databases">
        <title>Genomic Encyclopedia of Type Strains, Phase IV (KMG-IV): sequencing the most valuable type-strain genomes for metagenomic binning, comparative biology and taxonomic classification.</title>
        <authorList>
            <person name="Goeker M."/>
        </authorList>
    </citation>
    <scope>NUCLEOTIDE SEQUENCE [LARGE SCALE GENOMIC DNA]</scope>
    <source>
        <strain evidence="3 4">DSM 12706</strain>
    </source>
</reference>
<feature type="region of interest" description="Disordered" evidence="1">
    <location>
        <begin position="270"/>
        <end position="292"/>
    </location>
</feature>